<proteinExistence type="predicted"/>
<organism evidence="1">
    <name type="scientific">Siphoviridae sp. cthHz3</name>
    <dbReference type="NCBI Taxonomy" id="2825614"/>
    <lineage>
        <taxon>Viruses</taxon>
        <taxon>Duplodnaviria</taxon>
        <taxon>Heunggongvirae</taxon>
        <taxon>Uroviricota</taxon>
        <taxon>Caudoviricetes</taxon>
    </lineage>
</organism>
<sequence>MARIDLTGQRFGRLVAIKDAGYVDHGHRVWECKCDCGNTVFVRAGSLKSGYTKSCGCLQASISRENLEKAHKWSRTHDLKEHTKLSALNDKISSANKSSVKGVYWKGPRQLWIARLYFKGVLVLDSGFAKKEDAIKARRDAEEKYFKPILEKYHRDKE</sequence>
<reference evidence="1" key="1">
    <citation type="journal article" date="2021" name="Proc. Natl. Acad. Sci. U.S.A.">
        <title>A Catalog of Tens of Thousands of Viruses from Human Metagenomes Reveals Hidden Associations with Chronic Diseases.</title>
        <authorList>
            <person name="Tisza M.J."/>
            <person name="Buck C.B."/>
        </authorList>
    </citation>
    <scope>NUCLEOTIDE SEQUENCE</scope>
    <source>
        <strain evidence="1">CthHz3</strain>
    </source>
</reference>
<evidence type="ECO:0000313" key="1">
    <source>
        <dbReference type="EMBL" id="DAF99516.1"/>
    </source>
</evidence>
<name>A0A8S5UYK5_9CAUD</name>
<accession>A0A8S5UYK5</accession>
<protein>
    <submittedName>
        <fullName evidence="1">AP2 domain protein</fullName>
    </submittedName>
</protein>
<dbReference type="EMBL" id="BK016167">
    <property type="protein sequence ID" value="DAF99516.1"/>
    <property type="molecule type" value="Genomic_DNA"/>
</dbReference>